<protein>
    <submittedName>
        <fullName evidence="8">Depudecin biosynthesis cluster-specific transcription activator</fullName>
    </submittedName>
</protein>
<feature type="compositionally biased region" description="Basic and acidic residues" evidence="6">
    <location>
        <begin position="51"/>
        <end position="60"/>
    </location>
</feature>
<keyword evidence="3" id="KW-0805">Transcription regulation</keyword>
<organism evidence="8 9">
    <name type="scientific">Lachnellula suecica</name>
    <dbReference type="NCBI Taxonomy" id="602035"/>
    <lineage>
        <taxon>Eukaryota</taxon>
        <taxon>Fungi</taxon>
        <taxon>Dikarya</taxon>
        <taxon>Ascomycota</taxon>
        <taxon>Pezizomycotina</taxon>
        <taxon>Leotiomycetes</taxon>
        <taxon>Helotiales</taxon>
        <taxon>Lachnaceae</taxon>
        <taxon>Lachnellula</taxon>
    </lineage>
</organism>
<comment type="caution">
    <text evidence="8">The sequence shown here is derived from an EMBL/GenBank/DDBJ whole genome shotgun (WGS) entry which is preliminary data.</text>
</comment>
<dbReference type="InterPro" id="IPR050815">
    <property type="entry name" value="TF_fung"/>
</dbReference>
<gene>
    <name evidence="8" type="primary">DEP6_1</name>
    <name evidence="8" type="ORF">LSUE1_G002949</name>
</gene>
<evidence type="ECO:0000259" key="7">
    <source>
        <dbReference type="PROSITE" id="PS50048"/>
    </source>
</evidence>
<feature type="domain" description="Zn(2)-C6 fungal-type" evidence="7">
    <location>
        <begin position="69"/>
        <end position="99"/>
    </location>
</feature>
<evidence type="ECO:0000313" key="8">
    <source>
        <dbReference type="EMBL" id="TVY85294.1"/>
    </source>
</evidence>
<name>A0A8T9CN90_9HELO</name>
<dbReference type="InterPro" id="IPR036864">
    <property type="entry name" value="Zn2-C6_fun-type_DNA-bd_sf"/>
</dbReference>
<evidence type="ECO:0000256" key="3">
    <source>
        <dbReference type="ARBA" id="ARBA00023015"/>
    </source>
</evidence>
<sequence>MSVPVTGWFNMDADSHNSDSIAHATTASTITIAANNAISSSSNTEPQARNDGQEGNRDDAVSTTAKRLACDGCRERKVRCDKQHPKCRRCARLGHNCKYSGPSKQTMLKNDLSRMLMTLHGRLAQAEAQLALGSPMLNMQQYNMLWPETGLASGMNSTEIVSAQQFSPTDQLQTQDFGNVNMLDGIDNPGKVDDLMMPMESNNDWSDKAQCMTQVSLLIVTFFRLNQKQGDVNFHFNNLESTLPSDFSHSMPDAGQIFDPNPASHEPSLSSHSDYSSQAASKISAGVFSQL</sequence>
<feature type="region of interest" description="Disordered" evidence="6">
    <location>
        <begin position="37"/>
        <end position="64"/>
    </location>
</feature>
<keyword evidence="9" id="KW-1185">Reference proteome</keyword>
<dbReference type="EMBL" id="QGMK01000015">
    <property type="protein sequence ID" value="TVY85294.1"/>
    <property type="molecule type" value="Genomic_DNA"/>
</dbReference>
<dbReference type="Pfam" id="PF00172">
    <property type="entry name" value="Zn_clus"/>
    <property type="match status" value="1"/>
</dbReference>
<feature type="compositionally biased region" description="Low complexity" evidence="6">
    <location>
        <begin position="263"/>
        <end position="276"/>
    </location>
</feature>
<dbReference type="GO" id="GO:0008270">
    <property type="term" value="F:zinc ion binding"/>
    <property type="evidence" value="ECO:0007669"/>
    <property type="project" value="InterPro"/>
</dbReference>
<dbReference type="Proteomes" id="UP000469558">
    <property type="component" value="Unassembled WGS sequence"/>
</dbReference>
<evidence type="ECO:0000256" key="1">
    <source>
        <dbReference type="ARBA" id="ARBA00004123"/>
    </source>
</evidence>
<keyword evidence="2" id="KW-0479">Metal-binding</keyword>
<reference evidence="8 9" key="1">
    <citation type="submission" date="2018-05" db="EMBL/GenBank/DDBJ databases">
        <title>Genome sequencing and assembly of the regulated plant pathogen Lachnellula willkommii and related sister species for the development of diagnostic species identification markers.</title>
        <authorList>
            <person name="Giroux E."/>
            <person name="Bilodeau G."/>
        </authorList>
    </citation>
    <scope>NUCLEOTIDE SEQUENCE [LARGE SCALE GENOMIC DNA]</scope>
    <source>
        <strain evidence="8 9">CBS 268.59</strain>
    </source>
</reference>
<dbReference type="PANTHER" id="PTHR47338:SF5">
    <property type="entry name" value="ZN(II)2CYS6 TRANSCRIPTION FACTOR (EUROFUNG)"/>
    <property type="match status" value="1"/>
</dbReference>
<dbReference type="InterPro" id="IPR001138">
    <property type="entry name" value="Zn2Cys6_DnaBD"/>
</dbReference>
<dbReference type="CDD" id="cd00067">
    <property type="entry name" value="GAL4"/>
    <property type="match status" value="1"/>
</dbReference>
<proteinExistence type="predicted"/>
<evidence type="ECO:0000256" key="6">
    <source>
        <dbReference type="SAM" id="MobiDB-lite"/>
    </source>
</evidence>
<dbReference type="PROSITE" id="PS50048">
    <property type="entry name" value="ZN2_CY6_FUNGAL_2"/>
    <property type="match status" value="1"/>
</dbReference>
<accession>A0A8T9CN90</accession>
<dbReference type="Gene3D" id="4.10.240.10">
    <property type="entry name" value="Zn(2)-C6 fungal-type DNA-binding domain"/>
    <property type="match status" value="1"/>
</dbReference>
<keyword evidence="5" id="KW-0539">Nucleus</keyword>
<keyword evidence="4" id="KW-0804">Transcription</keyword>
<feature type="region of interest" description="Disordered" evidence="6">
    <location>
        <begin position="248"/>
        <end position="276"/>
    </location>
</feature>
<dbReference type="SMART" id="SM00066">
    <property type="entry name" value="GAL4"/>
    <property type="match status" value="1"/>
</dbReference>
<evidence type="ECO:0000256" key="5">
    <source>
        <dbReference type="ARBA" id="ARBA00023242"/>
    </source>
</evidence>
<dbReference type="PROSITE" id="PS00463">
    <property type="entry name" value="ZN2_CY6_FUNGAL_1"/>
    <property type="match status" value="1"/>
</dbReference>
<dbReference type="AlphaFoldDB" id="A0A8T9CN90"/>
<dbReference type="GO" id="GO:0000981">
    <property type="term" value="F:DNA-binding transcription factor activity, RNA polymerase II-specific"/>
    <property type="evidence" value="ECO:0007669"/>
    <property type="project" value="InterPro"/>
</dbReference>
<comment type="subcellular location">
    <subcellularLocation>
        <location evidence="1">Nucleus</location>
    </subcellularLocation>
</comment>
<dbReference type="SUPFAM" id="SSF57701">
    <property type="entry name" value="Zn2/Cys6 DNA-binding domain"/>
    <property type="match status" value="1"/>
</dbReference>
<evidence type="ECO:0000256" key="4">
    <source>
        <dbReference type="ARBA" id="ARBA00023163"/>
    </source>
</evidence>
<dbReference type="PANTHER" id="PTHR47338">
    <property type="entry name" value="ZN(II)2CYS6 TRANSCRIPTION FACTOR (EUROFUNG)-RELATED"/>
    <property type="match status" value="1"/>
</dbReference>
<evidence type="ECO:0000256" key="2">
    <source>
        <dbReference type="ARBA" id="ARBA00022723"/>
    </source>
</evidence>
<evidence type="ECO:0000313" key="9">
    <source>
        <dbReference type="Proteomes" id="UP000469558"/>
    </source>
</evidence>
<dbReference type="OrthoDB" id="3483826at2759"/>
<dbReference type="GO" id="GO:0005634">
    <property type="term" value="C:nucleus"/>
    <property type="evidence" value="ECO:0007669"/>
    <property type="project" value="UniProtKB-SubCell"/>
</dbReference>